<proteinExistence type="predicted"/>
<accession>A0A6H1ZNM5</accession>
<dbReference type="EMBL" id="MT144103">
    <property type="protein sequence ID" value="QJA48800.1"/>
    <property type="molecule type" value="Genomic_DNA"/>
</dbReference>
<name>A0A6H1ZNM5_9ZZZZ</name>
<evidence type="ECO:0000313" key="2">
    <source>
        <dbReference type="EMBL" id="QJH98783.1"/>
    </source>
</evidence>
<sequence>MKTQIDGVTILELSDTDIACLRNDLLSIEEWIKEAIVGKVNNCKKRMIQEWQPKLFADPNIESVPANEDDFVSLVVSRDDYKTRVEREEELEA</sequence>
<evidence type="ECO:0000313" key="1">
    <source>
        <dbReference type="EMBL" id="QJA48800.1"/>
    </source>
</evidence>
<organism evidence="1">
    <name type="scientific">viral metagenome</name>
    <dbReference type="NCBI Taxonomy" id="1070528"/>
    <lineage>
        <taxon>unclassified sequences</taxon>
        <taxon>metagenomes</taxon>
        <taxon>organismal metagenomes</taxon>
    </lineage>
</organism>
<protein>
    <submittedName>
        <fullName evidence="1">Uncharacterized protein</fullName>
    </submittedName>
</protein>
<reference evidence="1" key="1">
    <citation type="submission" date="2020-03" db="EMBL/GenBank/DDBJ databases">
        <title>The deep terrestrial virosphere.</title>
        <authorList>
            <person name="Holmfeldt K."/>
            <person name="Nilsson E."/>
            <person name="Simone D."/>
            <person name="Lopez-Fernandez M."/>
            <person name="Wu X."/>
            <person name="de Brujin I."/>
            <person name="Lundin D."/>
            <person name="Andersson A."/>
            <person name="Bertilsson S."/>
            <person name="Dopson M."/>
        </authorList>
    </citation>
    <scope>NUCLEOTIDE SEQUENCE</scope>
    <source>
        <strain evidence="1">TM448A01161</strain>
        <strain evidence="2">TM448B01396</strain>
    </source>
</reference>
<dbReference type="EMBL" id="MT144752">
    <property type="protein sequence ID" value="QJH98783.1"/>
    <property type="molecule type" value="Genomic_DNA"/>
</dbReference>
<dbReference type="AlphaFoldDB" id="A0A6H1ZNM5"/>
<gene>
    <name evidence="1" type="ORF">TM448A01161_0015</name>
    <name evidence="2" type="ORF">TM448B01396_0010</name>
</gene>